<dbReference type="EMBL" id="QGSZ01000224">
    <property type="protein sequence ID" value="RQX01429.1"/>
    <property type="molecule type" value="Genomic_DNA"/>
</dbReference>
<dbReference type="Gene3D" id="2.60.40.1220">
    <property type="match status" value="1"/>
</dbReference>
<gene>
    <name evidence="5" type="ORF">DLJ59_18605</name>
</gene>
<keyword evidence="3" id="KW-1133">Transmembrane helix</keyword>
<keyword evidence="1" id="KW-0732">Signal</keyword>
<name>A0A3N9WL94_9ACTN</name>
<feature type="transmembrane region" description="Helical" evidence="3">
    <location>
        <begin position="7"/>
        <end position="28"/>
    </location>
</feature>
<organism evidence="5 6">
    <name type="scientific">Micromonospora inaquosa</name>
    <dbReference type="NCBI Taxonomy" id="2203716"/>
    <lineage>
        <taxon>Bacteria</taxon>
        <taxon>Bacillati</taxon>
        <taxon>Actinomycetota</taxon>
        <taxon>Actinomycetes</taxon>
        <taxon>Micromonosporales</taxon>
        <taxon>Micromonosporaceae</taxon>
        <taxon>Micromonospora</taxon>
    </lineage>
</organism>
<dbReference type="SUPFAM" id="SSF81296">
    <property type="entry name" value="E set domains"/>
    <property type="match status" value="1"/>
</dbReference>
<dbReference type="RefSeq" id="WP_124773901.1">
    <property type="nucleotide sequence ID" value="NZ_JBEZFR010000024.1"/>
</dbReference>
<reference evidence="5 6" key="1">
    <citation type="submission" date="2018-05" db="EMBL/GenBank/DDBJ databases">
        <title>Micromonospora from Atacama Desert.</title>
        <authorList>
            <person name="Carro L."/>
            <person name="Goodfellow M."/>
            <person name="Klenk H.-P."/>
        </authorList>
    </citation>
    <scope>NUCLEOTIDE SEQUENCE [LARGE SCALE GENOMIC DNA]</scope>
    <source>
        <strain evidence="5 6">LB39</strain>
    </source>
</reference>
<proteinExistence type="predicted"/>
<dbReference type="InterPro" id="IPR007348">
    <property type="entry name" value="CopC_dom"/>
</dbReference>
<dbReference type="GO" id="GO:0042597">
    <property type="term" value="C:periplasmic space"/>
    <property type="evidence" value="ECO:0007669"/>
    <property type="project" value="InterPro"/>
</dbReference>
<dbReference type="OrthoDB" id="3378071at2"/>
<evidence type="ECO:0000313" key="5">
    <source>
        <dbReference type="EMBL" id="RQX01429.1"/>
    </source>
</evidence>
<evidence type="ECO:0000256" key="3">
    <source>
        <dbReference type="SAM" id="Phobius"/>
    </source>
</evidence>
<feature type="domain" description="CopC" evidence="4">
    <location>
        <begin position="39"/>
        <end position="124"/>
    </location>
</feature>
<keyword evidence="2" id="KW-0186">Copper</keyword>
<sequence>MNRRTRWGRLVGAAGAVVVVAIGVLIFAGGREAALGPVFPANGAALREPPRQVSLTFDAAVRPEQIHIGVSDGSGHLVSSGAPVVDGTAINKPVTIQADGDYVLAYHVVLENGRTFTGTNRFRVSSSLASPAAAPADAAPSATGGHDHFGSDPLSVGLTVVAGGFVIALLVMLIHRPQPRRS</sequence>
<dbReference type="Proteomes" id="UP000282312">
    <property type="component" value="Unassembled WGS sequence"/>
</dbReference>
<keyword evidence="3" id="KW-0472">Membrane</keyword>
<dbReference type="GO" id="GO:0005507">
    <property type="term" value="F:copper ion binding"/>
    <property type="evidence" value="ECO:0007669"/>
    <property type="project" value="InterPro"/>
</dbReference>
<evidence type="ECO:0000313" key="6">
    <source>
        <dbReference type="Proteomes" id="UP000282312"/>
    </source>
</evidence>
<protein>
    <recommendedName>
        <fullName evidence="4">CopC domain-containing protein</fullName>
    </recommendedName>
</protein>
<evidence type="ECO:0000256" key="1">
    <source>
        <dbReference type="ARBA" id="ARBA00022729"/>
    </source>
</evidence>
<dbReference type="AlphaFoldDB" id="A0A3N9WL94"/>
<evidence type="ECO:0000259" key="4">
    <source>
        <dbReference type="Pfam" id="PF04234"/>
    </source>
</evidence>
<feature type="transmembrane region" description="Helical" evidence="3">
    <location>
        <begin position="154"/>
        <end position="174"/>
    </location>
</feature>
<dbReference type="Pfam" id="PF04234">
    <property type="entry name" value="CopC"/>
    <property type="match status" value="1"/>
</dbReference>
<dbReference type="InterPro" id="IPR014756">
    <property type="entry name" value="Ig_E-set"/>
</dbReference>
<accession>A0A3N9WL94</accession>
<evidence type="ECO:0000256" key="2">
    <source>
        <dbReference type="ARBA" id="ARBA00023008"/>
    </source>
</evidence>
<dbReference type="InterPro" id="IPR014755">
    <property type="entry name" value="Cu-Rt/internalin_Ig-like"/>
</dbReference>
<keyword evidence="6" id="KW-1185">Reference proteome</keyword>
<dbReference type="GO" id="GO:0046688">
    <property type="term" value="P:response to copper ion"/>
    <property type="evidence" value="ECO:0007669"/>
    <property type="project" value="InterPro"/>
</dbReference>
<keyword evidence="3" id="KW-0812">Transmembrane</keyword>
<comment type="caution">
    <text evidence="5">The sequence shown here is derived from an EMBL/GenBank/DDBJ whole genome shotgun (WGS) entry which is preliminary data.</text>
</comment>